<dbReference type="PANTHER" id="PTHR37783">
    <property type="entry name" value="MEMBRANE PROTEIN, PUTATIVE (AFU_ORTHOLOGUE AFUA_1G04315)-RELATED"/>
    <property type="match status" value="1"/>
</dbReference>
<sequence>MADPKAQAAKARIISHMNADHQISLSYYLRHYAQLSASQARKPSMLDISMDSMTLQTAAGEKHTIAINPPMATWADARLRAVDMDKEARAALGIDSIRITAYEPPTTPFHIFVFTACALTAILFLVSSKIVPGTTFYDRVLPYFPGGPKVFVWLVKRLAFPVLLIHLTETYFLDKTRLSRYGVERGTALWWQWVASCFIEGFGCFQRIDWEVARKRKEAEGKAH</sequence>
<keyword evidence="1" id="KW-0472">Membrane</keyword>
<evidence type="ECO:0000313" key="4">
    <source>
        <dbReference type="Proteomes" id="UP000256645"/>
    </source>
</evidence>
<proteinExistence type="predicted"/>
<reference evidence="3 4" key="1">
    <citation type="journal article" date="2018" name="IMA Fungus">
        <title>IMA Genome-F 9: Draft genome sequence of Annulohypoxylon stygium, Aspergillus mulundensis, Berkeleyomyces basicola (syn. Thielaviopsis basicola), Ceratocystis smalleyi, two Cercospora beticola strains, Coleophoma cylindrospora, Fusarium fracticaudum, Phialophora cf. hyalina, and Morchella septimelata.</title>
        <authorList>
            <person name="Wingfield B.D."/>
            <person name="Bills G.F."/>
            <person name="Dong Y."/>
            <person name="Huang W."/>
            <person name="Nel W.J."/>
            <person name="Swalarsk-Parry B.S."/>
            <person name="Vaghefi N."/>
            <person name="Wilken P.M."/>
            <person name="An Z."/>
            <person name="de Beer Z.W."/>
            <person name="De Vos L."/>
            <person name="Chen L."/>
            <person name="Duong T.A."/>
            <person name="Gao Y."/>
            <person name="Hammerbacher A."/>
            <person name="Kikkert J.R."/>
            <person name="Li Y."/>
            <person name="Li H."/>
            <person name="Li K."/>
            <person name="Li Q."/>
            <person name="Liu X."/>
            <person name="Ma X."/>
            <person name="Naidoo K."/>
            <person name="Pethybridge S.J."/>
            <person name="Sun J."/>
            <person name="Steenkamp E.T."/>
            <person name="van der Nest M.A."/>
            <person name="van Wyk S."/>
            <person name="Wingfield M.J."/>
            <person name="Xiong C."/>
            <person name="Yue Q."/>
            <person name="Zhang X."/>
        </authorList>
    </citation>
    <scope>NUCLEOTIDE SEQUENCE [LARGE SCALE GENOMIC DNA]</scope>
    <source>
        <strain evidence="3 4">BP6252</strain>
    </source>
</reference>
<dbReference type="Proteomes" id="UP000256645">
    <property type="component" value="Unassembled WGS sequence"/>
</dbReference>
<evidence type="ECO:0000256" key="1">
    <source>
        <dbReference type="SAM" id="Phobius"/>
    </source>
</evidence>
<dbReference type="InterPro" id="IPR019595">
    <property type="entry name" value="DUF2470"/>
</dbReference>
<evidence type="ECO:0000313" key="3">
    <source>
        <dbReference type="EMBL" id="RDW82470.1"/>
    </source>
</evidence>
<dbReference type="InterPro" id="IPR037119">
    <property type="entry name" value="Haem_oxidase_HugZ-like_sf"/>
</dbReference>
<name>A0A3D8S8C7_9HELO</name>
<evidence type="ECO:0000259" key="2">
    <source>
        <dbReference type="Pfam" id="PF10615"/>
    </source>
</evidence>
<keyword evidence="4" id="KW-1185">Reference proteome</keyword>
<keyword evidence="1" id="KW-0812">Transmembrane</keyword>
<protein>
    <recommendedName>
        <fullName evidence="2">DUF2470 domain-containing protein</fullName>
    </recommendedName>
</protein>
<keyword evidence="1" id="KW-1133">Transmembrane helix</keyword>
<dbReference type="PANTHER" id="PTHR37783:SF1">
    <property type="entry name" value="MEMBRANE PROTEIN, PUTATIVE (AFU_ORTHOLOGUE AFUA_1G04315)-RELATED"/>
    <property type="match status" value="1"/>
</dbReference>
<gene>
    <name evidence="3" type="ORF">BP6252_03582</name>
</gene>
<feature type="transmembrane region" description="Helical" evidence="1">
    <location>
        <begin position="111"/>
        <end position="131"/>
    </location>
</feature>
<accession>A0A3D8S8C7</accession>
<organism evidence="3 4">
    <name type="scientific">Coleophoma cylindrospora</name>
    <dbReference type="NCBI Taxonomy" id="1849047"/>
    <lineage>
        <taxon>Eukaryota</taxon>
        <taxon>Fungi</taxon>
        <taxon>Dikarya</taxon>
        <taxon>Ascomycota</taxon>
        <taxon>Pezizomycotina</taxon>
        <taxon>Leotiomycetes</taxon>
        <taxon>Helotiales</taxon>
        <taxon>Dermateaceae</taxon>
        <taxon>Coleophoma</taxon>
    </lineage>
</organism>
<feature type="transmembrane region" description="Helical" evidence="1">
    <location>
        <begin position="151"/>
        <end position="173"/>
    </location>
</feature>
<dbReference type="Gene3D" id="3.20.180.10">
    <property type="entry name" value="PNP-oxidase-like"/>
    <property type="match status" value="1"/>
</dbReference>
<dbReference type="AlphaFoldDB" id="A0A3D8S8C7"/>
<comment type="caution">
    <text evidence="3">The sequence shown here is derived from an EMBL/GenBank/DDBJ whole genome shotgun (WGS) entry which is preliminary data.</text>
</comment>
<dbReference type="EMBL" id="PDLM01000003">
    <property type="protein sequence ID" value="RDW82470.1"/>
    <property type="molecule type" value="Genomic_DNA"/>
</dbReference>
<feature type="domain" description="DUF2470" evidence="2">
    <location>
        <begin position="10"/>
        <end position="84"/>
    </location>
</feature>
<dbReference type="Pfam" id="PF10615">
    <property type="entry name" value="DUF2470"/>
    <property type="match status" value="1"/>
</dbReference>
<dbReference type="OrthoDB" id="5553410at2759"/>